<reference evidence="2" key="1">
    <citation type="journal article" date="2009" name="Appl. Environ. Microbiol.">
        <title>Characterization of denitrification gene clusters of soil bacteria via a metagenomic approach.</title>
        <authorList>
            <person name="Demaneche S."/>
            <person name="Philippot L."/>
            <person name="David M.M."/>
            <person name="Navarro E."/>
            <person name="Vogel T.M."/>
            <person name="Simonet P."/>
        </authorList>
    </citation>
    <scope>NUCLEOTIDE SEQUENCE</scope>
</reference>
<organism evidence="2">
    <name type="scientific">uncultured bacterium 878</name>
    <dbReference type="NCBI Taxonomy" id="548895"/>
    <lineage>
        <taxon>Bacteria</taxon>
        <taxon>environmental samples</taxon>
    </lineage>
</organism>
<dbReference type="AlphaFoldDB" id="B8R8L9"/>
<feature type="domain" description="Transglycosylase SLT" evidence="1">
    <location>
        <begin position="51"/>
        <end position="143"/>
    </location>
</feature>
<dbReference type="Pfam" id="PF01464">
    <property type="entry name" value="SLT"/>
    <property type="match status" value="1"/>
</dbReference>
<dbReference type="EMBL" id="EU910852">
    <property type="protein sequence ID" value="ACF98025.1"/>
    <property type="molecule type" value="Genomic_DNA"/>
</dbReference>
<dbReference type="InterPro" id="IPR023346">
    <property type="entry name" value="Lysozyme-like_dom_sf"/>
</dbReference>
<proteinExistence type="predicted"/>
<evidence type="ECO:0000259" key="1">
    <source>
        <dbReference type="Pfam" id="PF01464"/>
    </source>
</evidence>
<evidence type="ECO:0000313" key="2">
    <source>
        <dbReference type="EMBL" id="ACF98025.1"/>
    </source>
</evidence>
<dbReference type="Gene3D" id="1.10.530.10">
    <property type="match status" value="1"/>
</dbReference>
<dbReference type="PANTHER" id="PTHR37423:SF2">
    <property type="entry name" value="MEMBRANE-BOUND LYTIC MUREIN TRANSGLYCOSYLASE C"/>
    <property type="match status" value="1"/>
</dbReference>
<sequence>MSLALFWPLPSSAASHDRHGLTYTEYDAAIRKAWRKYNADFPDWRWWKAQLYQESAFDTGAISKAGARGLCQAMPGTFADWARQLKWGEASPHVAKFCIDGGAYYMAQLRQFPDWRHWPDPERHRMAQASYNAGAGWIRKAARACDAVTWEQASACLARFTGPANTKQTRDYVAHIARWRSMMEAP</sequence>
<dbReference type="SUPFAM" id="SSF53955">
    <property type="entry name" value="Lysozyme-like"/>
    <property type="match status" value="1"/>
</dbReference>
<name>B8R8L9_9BACT</name>
<dbReference type="InterPro" id="IPR008258">
    <property type="entry name" value="Transglycosylase_SLT_dom_1"/>
</dbReference>
<dbReference type="CAZy" id="GH23">
    <property type="family name" value="Glycoside Hydrolase Family 23"/>
</dbReference>
<protein>
    <submittedName>
        <fullName evidence="2">Putative soluble lytic transglycosylase/ABC-type amino acid-binding fusion protein</fullName>
    </submittedName>
</protein>
<dbReference type="PANTHER" id="PTHR37423">
    <property type="entry name" value="SOLUBLE LYTIC MUREIN TRANSGLYCOSYLASE-RELATED"/>
    <property type="match status" value="1"/>
</dbReference>
<accession>B8R8L9</accession>